<keyword evidence="1" id="KW-0378">Hydrolase</keyword>
<proteinExistence type="inferred from homology"/>
<dbReference type="Proteomes" id="UP000639973">
    <property type="component" value="Unassembled WGS sequence"/>
</dbReference>
<keyword evidence="1" id="KW-0645">Protease</keyword>
<evidence type="ECO:0000313" key="2">
    <source>
        <dbReference type="EMBL" id="GGL84503.1"/>
    </source>
</evidence>
<dbReference type="EMBL" id="BMOL01000010">
    <property type="protein sequence ID" value="GGL84503.1"/>
    <property type="molecule type" value="Genomic_DNA"/>
</dbReference>
<keyword evidence="1 2" id="KW-0121">Carboxypeptidase</keyword>
<comment type="function">
    <text evidence="1">Broad specificity carboxypetidase that releases amino acids sequentially from the C-terminus, including neutral, aromatic, polar and basic residues.</text>
</comment>
<dbReference type="EC" id="3.4.17.19" evidence="1"/>
<comment type="catalytic activity">
    <reaction evidence="1">
        <text>Release of a C-terminal amino acid with broad specificity, except for -Pro.</text>
        <dbReference type="EC" id="3.4.17.19"/>
    </reaction>
</comment>
<keyword evidence="1" id="KW-0482">Metalloprotease</keyword>
<comment type="similarity">
    <text evidence="1">Belongs to the peptidase M32 family.</text>
</comment>
<dbReference type="GO" id="GO:0004180">
    <property type="term" value="F:carboxypeptidase activity"/>
    <property type="evidence" value="ECO:0007669"/>
    <property type="project" value="UniProtKB-KW"/>
</dbReference>
<evidence type="ECO:0000256" key="1">
    <source>
        <dbReference type="PIRNR" id="PIRNR006615"/>
    </source>
</evidence>
<dbReference type="PANTHER" id="PTHR34217">
    <property type="entry name" value="METAL-DEPENDENT CARBOXYPEPTIDASE"/>
    <property type="match status" value="1"/>
</dbReference>
<dbReference type="Gene3D" id="1.10.1370.30">
    <property type="match status" value="1"/>
</dbReference>
<gene>
    <name evidence="2" type="ORF">GCM10010840_22880</name>
</gene>
<evidence type="ECO:0000313" key="3">
    <source>
        <dbReference type="Proteomes" id="UP000639973"/>
    </source>
</evidence>
<sequence>MRGDIQKVCHIAHNVRELLTQGPDICASLGSMTSDVQPPDSQWNDLKTHWQELADLGGIGSLLGWDQSTYLPAGAAAGRSRQQALLSRMAHARATDAGYGRLLDAAQGRTDLSPAQTRMVDVARKKFEEATRLPADFVAAWSQHGGDSYSAWTTARPDNDFARMVPYLEKSRDFSLQAAGYFPEFSDPMDYFIDQSDEGMTAAQVGDVFSSLREALVPLADAVIGAEAPRTDFLGRHYDTGAQLAFGESVIRDYGYDFTQGRQDLTHHPFMTRLGGHDVRITTRVKANDPTEALYSTLHESGHAMYEQGVLEAYLGTPIGGGVSAGVHESQSRLWENQVGRSRAFWAAYFGKFRDAFPDQLSDVSEDEMHRAVNTVARSLIRTDADELTYNLHVITRYELERQLLGGTLAVRDLNEAWHAAYQQNLGLRAPSDVNGALQDVHWYFGRIGGAFQGYTLGNVLSAQFYAAAENANPGLEGDITRADFSRLHGWLRENVYAPGGLYKPADLVQRATGQAMTVEPYLKYLREKYGELYGVS</sequence>
<organism evidence="2 3">
    <name type="scientific">Deinococcus aerolatus</name>
    <dbReference type="NCBI Taxonomy" id="522487"/>
    <lineage>
        <taxon>Bacteria</taxon>
        <taxon>Thermotogati</taxon>
        <taxon>Deinococcota</taxon>
        <taxon>Deinococci</taxon>
        <taxon>Deinococcales</taxon>
        <taxon>Deinococcaceae</taxon>
        <taxon>Deinococcus</taxon>
    </lineage>
</organism>
<protein>
    <recommendedName>
        <fullName evidence="1">Metal-dependent carboxypeptidase</fullName>
        <ecNumber evidence="1">3.4.17.19</ecNumber>
    </recommendedName>
</protein>
<reference evidence="3" key="1">
    <citation type="journal article" date="2019" name="Int. J. Syst. Evol. Microbiol.">
        <title>The Global Catalogue of Microorganisms (GCM) 10K type strain sequencing project: providing services to taxonomists for standard genome sequencing and annotation.</title>
        <authorList>
            <consortium name="The Broad Institute Genomics Platform"/>
            <consortium name="The Broad Institute Genome Sequencing Center for Infectious Disease"/>
            <person name="Wu L."/>
            <person name="Ma J."/>
        </authorList>
    </citation>
    <scope>NUCLEOTIDE SEQUENCE [LARGE SCALE GENOMIC DNA]</scope>
    <source>
        <strain evidence="3">JCM 15442</strain>
    </source>
</reference>
<dbReference type="CDD" id="cd06460">
    <property type="entry name" value="M32_Taq"/>
    <property type="match status" value="1"/>
</dbReference>
<dbReference type="PRINTS" id="PR00998">
    <property type="entry name" value="CRBOXYPTASET"/>
</dbReference>
<dbReference type="PIRSF" id="PIRSF006615">
    <property type="entry name" value="Zn_crbxpep_Taq"/>
    <property type="match status" value="1"/>
</dbReference>
<dbReference type="SUPFAM" id="SSF55486">
    <property type="entry name" value="Metalloproteases ('zincins'), catalytic domain"/>
    <property type="match status" value="1"/>
</dbReference>
<dbReference type="InterPro" id="IPR001333">
    <property type="entry name" value="Peptidase_M32_Taq"/>
</dbReference>
<comment type="caution">
    <text evidence="2">The sequence shown here is derived from an EMBL/GenBank/DDBJ whole genome shotgun (WGS) entry which is preliminary data.</text>
</comment>
<name>A0ABQ2GBW3_9DEIO</name>
<keyword evidence="3" id="KW-1185">Reference proteome</keyword>
<accession>A0ABQ2GBW3</accession>
<dbReference type="PANTHER" id="PTHR34217:SF1">
    <property type="entry name" value="CARBOXYPEPTIDASE 1"/>
    <property type="match status" value="1"/>
</dbReference>
<keyword evidence="1" id="KW-0479">Metal-binding</keyword>
<dbReference type="PROSITE" id="PS52034">
    <property type="entry name" value="PEPTIDASE_M32"/>
    <property type="match status" value="1"/>
</dbReference>
<dbReference type="Pfam" id="PF02074">
    <property type="entry name" value="Peptidase_M32"/>
    <property type="match status" value="1"/>
</dbReference>